<dbReference type="PANTHER" id="PTHR43649:SF12">
    <property type="entry name" value="DIACETYLCHITOBIOSE BINDING PROTEIN DASA"/>
    <property type="match status" value="1"/>
</dbReference>
<protein>
    <submittedName>
        <fullName evidence="3">Sugar ABC transporter substrate-binding protein</fullName>
    </submittedName>
</protein>
<dbReference type="InterPro" id="IPR006059">
    <property type="entry name" value="SBP"/>
</dbReference>
<reference evidence="3 4" key="1">
    <citation type="submission" date="2018-08" db="EMBL/GenBank/DDBJ databases">
        <title>A genome reference for cultivated species of the human gut microbiota.</title>
        <authorList>
            <person name="Zou Y."/>
            <person name="Xue W."/>
            <person name="Luo G."/>
        </authorList>
    </citation>
    <scope>NUCLEOTIDE SEQUENCE [LARGE SCALE GENOMIC DNA]</scope>
    <source>
        <strain evidence="3 4">AM35-14</strain>
    </source>
</reference>
<dbReference type="InterPro" id="IPR050490">
    <property type="entry name" value="Bact_solute-bd_prot1"/>
</dbReference>
<dbReference type="AlphaFoldDB" id="A0A414ARV8"/>
<dbReference type="EMBL" id="QSHZ01000024">
    <property type="protein sequence ID" value="RHC54224.1"/>
    <property type="molecule type" value="Genomic_DNA"/>
</dbReference>
<feature type="compositionally biased region" description="Basic and acidic residues" evidence="1">
    <location>
        <begin position="36"/>
        <end position="54"/>
    </location>
</feature>
<dbReference type="PANTHER" id="PTHR43649">
    <property type="entry name" value="ARABINOSE-BINDING PROTEIN-RELATED"/>
    <property type="match status" value="1"/>
</dbReference>
<feature type="signal peptide" evidence="2">
    <location>
        <begin position="1"/>
        <end position="27"/>
    </location>
</feature>
<dbReference type="Gene3D" id="3.40.190.10">
    <property type="entry name" value="Periplasmic binding protein-like II"/>
    <property type="match status" value="1"/>
</dbReference>
<comment type="caution">
    <text evidence="3">The sequence shown here is derived from an EMBL/GenBank/DDBJ whole genome shotgun (WGS) entry which is preliminary data.</text>
</comment>
<feature type="region of interest" description="Disordered" evidence="1">
    <location>
        <begin position="31"/>
        <end position="54"/>
    </location>
</feature>
<organism evidence="3 4">
    <name type="scientific">Enterocloster bolteae</name>
    <dbReference type="NCBI Taxonomy" id="208479"/>
    <lineage>
        <taxon>Bacteria</taxon>
        <taxon>Bacillati</taxon>
        <taxon>Bacillota</taxon>
        <taxon>Clostridia</taxon>
        <taxon>Lachnospirales</taxon>
        <taxon>Lachnospiraceae</taxon>
        <taxon>Enterocloster</taxon>
    </lineage>
</organism>
<gene>
    <name evidence="3" type="ORF">DW839_20520</name>
</gene>
<evidence type="ECO:0000313" key="3">
    <source>
        <dbReference type="EMBL" id="RHC54224.1"/>
    </source>
</evidence>
<feature type="chain" id="PRO_5038699608" evidence="2">
    <location>
        <begin position="28"/>
        <end position="458"/>
    </location>
</feature>
<dbReference type="Proteomes" id="UP000283975">
    <property type="component" value="Unassembled WGS sequence"/>
</dbReference>
<dbReference type="SUPFAM" id="SSF53850">
    <property type="entry name" value="Periplasmic binding protein-like II"/>
    <property type="match status" value="1"/>
</dbReference>
<name>A0A414ARV8_9FIRM</name>
<keyword evidence="2" id="KW-0732">Signal</keyword>
<evidence type="ECO:0000256" key="2">
    <source>
        <dbReference type="SAM" id="SignalP"/>
    </source>
</evidence>
<sequence length="458" mass="51181">MGSAKEGYMKKILAVMLSMGMALSLFGCQNGGTSERPAESSSKTETEEQTKKEADEAEVTIVYMRQAGNTEVEDELIKEFEAQNPGIKVQADDVPTEECYNKLALSHNAGNPPDVIMTFWSPDAAANGMLEPLLGSYVDETDYLNRFVKSCREMDTYDGNLYAVPFRAGPDSWFANKDMLDAAGLEIPKFGEEWNWDTFREYAEALRDPDAGTYGIGIVGGNTNGTEWQFWPFLFQAGGKIIENGKAVFNGPEGVEALEYVCSLIQDDLIPPGITTTDLNMLQDMQIAHTLCMWTDGPWMLSTMRNTYPEENICVLPMTTAKTFGNLSGGTSLGMSSISKHKDEAWKFIEFMTSDEVLLKWNKGTGNAPPVYSAWDDPYYAEDRDWQVMKELAMQDNEYIIPANHYPESIALNQIMRNYLQAAYIGEMSPKEALDAAAEEWNEILEKYDPGAADLIWK</sequence>
<evidence type="ECO:0000313" key="4">
    <source>
        <dbReference type="Proteomes" id="UP000283975"/>
    </source>
</evidence>
<accession>A0A414ARV8</accession>
<dbReference type="CDD" id="cd13585">
    <property type="entry name" value="PBP2_TMBP_like"/>
    <property type="match status" value="1"/>
</dbReference>
<proteinExistence type="predicted"/>
<dbReference type="PROSITE" id="PS51257">
    <property type="entry name" value="PROKAR_LIPOPROTEIN"/>
    <property type="match status" value="1"/>
</dbReference>
<evidence type="ECO:0000256" key="1">
    <source>
        <dbReference type="SAM" id="MobiDB-lite"/>
    </source>
</evidence>
<dbReference type="Pfam" id="PF01547">
    <property type="entry name" value="SBP_bac_1"/>
    <property type="match status" value="1"/>
</dbReference>